<dbReference type="Proteomes" id="UP001418637">
    <property type="component" value="Unassembled WGS sequence"/>
</dbReference>
<proteinExistence type="predicted"/>
<evidence type="ECO:0000313" key="2">
    <source>
        <dbReference type="Proteomes" id="UP001418637"/>
    </source>
</evidence>
<name>A0ABV0BHI9_9HYPH</name>
<comment type="caution">
    <text evidence="1">The sequence shown here is derived from an EMBL/GenBank/DDBJ whole genome shotgun (WGS) entry which is preliminary data.</text>
</comment>
<sequence>MSPKEMGEIVAANKFVAPTTAVITARKKVPNADVVRADLCKQENSFIYVIVALNKEGRAMHVLVSPESGKVTATK</sequence>
<keyword evidence="2" id="KW-1185">Reference proteome</keyword>
<protein>
    <recommendedName>
        <fullName evidence="3">PepSY domain-containing protein</fullName>
    </recommendedName>
</protein>
<reference evidence="1 2" key="1">
    <citation type="submission" date="2024-04" db="EMBL/GenBank/DDBJ databases">
        <title>A novel species isolated from cricket.</title>
        <authorList>
            <person name="Wang H.-C."/>
        </authorList>
    </citation>
    <scope>NUCLEOTIDE SEQUENCE [LARGE SCALE GENOMIC DNA]</scope>
    <source>
        <strain evidence="1 2">WL0021</strain>
    </source>
</reference>
<dbReference type="EMBL" id="JBBYXI010000002">
    <property type="protein sequence ID" value="MEN3930432.1"/>
    <property type="molecule type" value="Genomic_DNA"/>
</dbReference>
<gene>
    <name evidence="1" type="ORF">WJT86_05055</name>
</gene>
<organism evidence="1 2">
    <name type="scientific">Hohaiivirga grylli</name>
    <dbReference type="NCBI Taxonomy" id="3133970"/>
    <lineage>
        <taxon>Bacteria</taxon>
        <taxon>Pseudomonadati</taxon>
        <taxon>Pseudomonadota</taxon>
        <taxon>Alphaproteobacteria</taxon>
        <taxon>Hyphomicrobiales</taxon>
        <taxon>Methylobacteriaceae</taxon>
        <taxon>Hohaiivirga</taxon>
    </lineage>
</organism>
<accession>A0ABV0BHI9</accession>
<evidence type="ECO:0008006" key="3">
    <source>
        <dbReference type="Google" id="ProtNLM"/>
    </source>
</evidence>
<evidence type="ECO:0000313" key="1">
    <source>
        <dbReference type="EMBL" id="MEN3930432.1"/>
    </source>
</evidence>